<accession>B9XJQ4</accession>
<feature type="transmembrane region" description="Helical" evidence="1">
    <location>
        <begin position="6"/>
        <end position="27"/>
    </location>
</feature>
<comment type="caution">
    <text evidence="2">The sequence shown here is derived from an EMBL/GenBank/DDBJ whole genome shotgun (WGS) entry which is preliminary data.</text>
</comment>
<dbReference type="Proteomes" id="UP000003688">
    <property type="component" value="Unassembled WGS sequence"/>
</dbReference>
<evidence type="ECO:0000313" key="3">
    <source>
        <dbReference type="Proteomes" id="UP000003688"/>
    </source>
</evidence>
<evidence type="ECO:0000256" key="1">
    <source>
        <dbReference type="SAM" id="Phobius"/>
    </source>
</evidence>
<name>B9XJQ4_PEDPL</name>
<reference evidence="2 3" key="1">
    <citation type="journal article" date="2011" name="J. Bacteriol.">
        <title>Genome sequence of 'Pedosphaera parvula' Ellin514, an aerobic Verrucomicrobial isolate from pasture soil.</title>
        <authorList>
            <person name="Kant R."/>
            <person name="van Passel M.W."/>
            <person name="Sangwan P."/>
            <person name="Palva A."/>
            <person name="Lucas S."/>
            <person name="Copeland A."/>
            <person name="Lapidus A."/>
            <person name="Glavina Del Rio T."/>
            <person name="Dalin E."/>
            <person name="Tice H."/>
            <person name="Bruce D."/>
            <person name="Goodwin L."/>
            <person name="Pitluck S."/>
            <person name="Chertkov O."/>
            <person name="Larimer F.W."/>
            <person name="Land M.L."/>
            <person name="Hauser L."/>
            <person name="Brettin T.S."/>
            <person name="Detter J.C."/>
            <person name="Han S."/>
            <person name="de Vos W.M."/>
            <person name="Janssen P.H."/>
            <person name="Smidt H."/>
        </authorList>
    </citation>
    <scope>NUCLEOTIDE SEQUENCE [LARGE SCALE GENOMIC DNA]</scope>
    <source>
        <strain evidence="2 3">Ellin514</strain>
    </source>
</reference>
<keyword evidence="3" id="KW-1185">Reference proteome</keyword>
<dbReference type="EMBL" id="ABOX02000022">
    <property type="protein sequence ID" value="EEF59930.1"/>
    <property type="molecule type" value="Genomic_DNA"/>
</dbReference>
<proteinExistence type="predicted"/>
<dbReference type="AlphaFoldDB" id="B9XJQ4"/>
<keyword evidence="1" id="KW-0472">Membrane</keyword>
<gene>
    <name evidence="2" type="ORF">Cflav_PD2734</name>
</gene>
<keyword evidence="1" id="KW-0812">Transmembrane</keyword>
<organism evidence="2 3">
    <name type="scientific">Pedosphaera parvula (strain Ellin514)</name>
    <dbReference type="NCBI Taxonomy" id="320771"/>
    <lineage>
        <taxon>Bacteria</taxon>
        <taxon>Pseudomonadati</taxon>
        <taxon>Verrucomicrobiota</taxon>
        <taxon>Pedosphaerae</taxon>
        <taxon>Pedosphaerales</taxon>
        <taxon>Pedosphaeraceae</taxon>
        <taxon>Pedosphaera</taxon>
    </lineage>
</organism>
<protein>
    <submittedName>
        <fullName evidence="2">Uncharacterized protein</fullName>
    </submittedName>
</protein>
<evidence type="ECO:0000313" key="2">
    <source>
        <dbReference type="EMBL" id="EEF59930.1"/>
    </source>
</evidence>
<keyword evidence="1" id="KW-1133">Transmembrane helix</keyword>
<sequence>MRFMVFKTLIGFCIAACLWVLIGMPYFQAYQRRKQLKLKKQAESKACREVL</sequence>